<dbReference type="PRINTS" id="PR00837">
    <property type="entry name" value="V5TPXLIKE"/>
</dbReference>
<dbReference type="PROSITE" id="PS01009">
    <property type="entry name" value="CRISP_1"/>
    <property type="match status" value="1"/>
</dbReference>
<keyword evidence="3" id="KW-1185">Reference proteome</keyword>
<dbReference type="Pfam" id="PF00188">
    <property type="entry name" value="CAP"/>
    <property type="match status" value="1"/>
</dbReference>
<dbReference type="Proteomes" id="UP000283895">
    <property type="component" value="Unassembled WGS sequence"/>
</dbReference>
<dbReference type="InterPro" id="IPR018244">
    <property type="entry name" value="Allrgn_V5/Tpx1_CS"/>
</dbReference>
<dbReference type="EMBL" id="LKEA01000019">
    <property type="protein sequence ID" value="ROW01352.1"/>
    <property type="molecule type" value="Genomic_DNA"/>
</dbReference>
<sequence>MSSSYERIIGSSIFKFVVGPHNKEFCIHGAAISTLSKPLDVLLNGPMKEAAEKRVNWPEVDEKTFVRLAQWAYTGKYVAEEPDIVLDHSSIDVLSLSRGNSDPVKTPADRRNVAEKPLYSLVSYAPPEIPKENYCLHCATNMAELTKTPRRNLIDEFLDEMRTKYRISSSVSPPRPNREACEDYTGVFLCHAKLYVLGDKYDIPPLKQLTLHRLHATLIAFTLYPSRMEDIATLAKYVFENTVPEDKIRDMITLYYACIVEDASKYDGLKSLIDEIPDFAFGLISKMTTLLGLLLTALYPTCSTASPAADPVQVQTVTITAAPSIPSTVPQFTNTAKFTSAILNSTNFYRSQHNATAVSWNHTLAKYASSYLSSMGSESPDSGSECNFAHSGGPYGENLAIGCNEVTGCVELWGDEREEYSFNNPDFTEETGHFTQLVWKDTTTVGCARRLCGTRAWYIVCEYWPRGNVIGEFGEEVGRRITGKIDKAPGNNGMWSWAARRY</sequence>
<accession>A0A423WDH2</accession>
<dbReference type="InterPro" id="IPR011333">
    <property type="entry name" value="SKP1/BTB/POZ_sf"/>
</dbReference>
<feature type="domain" description="SCP" evidence="1">
    <location>
        <begin position="337"/>
        <end position="471"/>
    </location>
</feature>
<dbReference type="PANTHER" id="PTHR10334">
    <property type="entry name" value="CYSTEINE-RICH SECRETORY PROTEIN-RELATED"/>
    <property type="match status" value="1"/>
</dbReference>
<dbReference type="OrthoDB" id="337038at2759"/>
<name>A0A423WDH2_9PEZI</name>
<dbReference type="GO" id="GO:0005576">
    <property type="term" value="C:extracellular region"/>
    <property type="evidence" value="ECO:0007669"/>
    <property type="project" value="InterPro"/>
</dbReference>
<evidence type="ECO:0000259" key="1">
    <source>
        <dbReference type="SMART" id="SM00198"/>
    </source>
</evidence>
<dbReference type="STRING" id="356882.A0A423WDH2"/>
<dbReference type="InterPro" id="IPR035940">
    <property type="entry name" value="CAP_sf"/>
</dbReference>
<dbReference type="InterPro" id="IPR001283">
    <property type="entry name" value="CRISP-related"/>
</dbReference>
<evidence type="ECO:0000313" key="3">
    <source>
        <dbReference type="Proteomes" id="UP000283895"/>
    </source>
</evidence>
<proteinExistence type="predicted"/>
<dbReference type="Gene3D" id="3.30.710.10">
    <property type="entry name" value="Potassium Channel Kv1.1, Chain A"/>
    <property type="match status" value="1"/>
</dbReference>
<dbReference type="AlphaFoldDB" id="A0A423WDH2"/>
<reference evidence="2 3" key="1">
    <citation type="submission" date="2015-09" db="EMBL/GenBank/DDBJ databases">
        <title>Host preference determinants of Valsa canker pathogens revealed by comparative genomics.</title>
        <authorList>
            <person name="Yin Z."/>
            <person name="Huang L."/>
        </authorList>
    </citation>
    <scope>NUCLEOTIDE SEQUENCE [LARGE SCALE GENOMIC DNA]</scope>
    <source>
        <strain evidence="2 3">03-1</strain>
    </source>
</reference>
<dbReference type="SUPFAM" id="SSF55797">
    <property type="entry name" value="PR-1-like"/>
    <property type="match status" value="1"/>
</dbReference>
<gene>
    <name evidence="2" type="ORF">VMCG_05989</name>
</gene>
<evidence type="ECO:0000313" key="2">
    <source>
        <dbReference type="EMBL" id="ROW01352.1"/>
    </source>
</evidence>
<dbReference type="SMART" id="SM00198">
    <property type="entry name" value="SCP"/>
    <property type="match status" value="1"/>
</dbReference>
<dbReference type="Gene3D" id="3.40.33.10">
    <property type="entry name" value="CAP"/>
    <property type="match status" value="1"/>
</dbReference>
<organism evidence="2 3">
    <name type="scientific">Cytospora schulzeri</name>
    <dbReference type="NCBI Taxonomy" id="448051"/>
    <lineage>
        <taxon>Eukaryota</taxon>
        <taxon>Fungi</taxon>
        <taxon>Dikarya</taxon>
        <taxon>Ascomycota</taxon>
        <taxon>Pezizomycotina</taxon>
        <taxon>Sordariomycetes</taxon>
        <taxon>Sordariomycetidae</taxon>
        <taxon>Diaporthales</taxon>
        <taxon>Cytosporaceae</taxon>
        <taxon>Cytospora</taxon>
    </lineage>
</organism>
<dbReference type="InterPro" id="IPR014044">
    <property type="entry name" value="CAP_dom"/>
</dbReference>
<protein>
    <recommendedName>
        <fullName evidence="1">SCP domain-containing protein</fullName>
    </recommendedName>
</protein>
<comment type="caution">
    <text evidence="2">The sequence shown here is derived from an EMBL/GenBank/DDBJ whole genome shotgun (WGS) entry which is preliminary data.</text>
</comment>